<evidence type="ECO:0000256" key="3">
    <source>
        <dbReference type="SAM" id="MobiDB-lite"/>
    </source>
</evidence>
<dbReference type="EMBL" id="JAULJE010000015">
    <property type="protein sequence ID" value="KAK1334156.1"/>
    <property type="molecule type" value="Genomic_DNA"/>
</dbReference>
<evidence type="ECO:0000256" key="1">
    <source>
        <dbReference type="ARBA" id="ARBA00023186"/>
    </source>
</evidence>
<gene>
    <name evidence="4" type="ORF">QTO34_005156</name>
</gene>
<dbReference type="GO" id="GO:0005634">
    <property type="term" value="C:nucleus"/>
    <property type="evidence" value="ECO:0007669"/>
    <property type="project" value="TreeGrafter"/>
</dbReference>
<keyword evidence="1" id="KW-0143">Chaperone</keyword>
<feature type="region of interest" description="Disordered" evidence="3">
    <location>
        <begin position="1"/>
        <end position="35"/>
    </location>
</feature>
<comment type="caution">
    <text evidence="4">The sequence shown here is derived from an EMBL/GenBank/DDBJ whole genome shotgun (WGS) entry which is preliminary data.</text>
</comment>
<name>A0AA40LHU9_CNENI</name>
<accession>A0AA40LHU9</accession>
<dbReference type="InterPro" id="IPR008012">
    <property type="entry name" value="Ump1"/>
</dbReference>
<dbReference type="PANTHER" id="PTHR12828:SF3">
    <property type="entry name" value="PROTEASOME MATURATION PROTEIN"/>
    <property type="match status" value="1"/>
</dbReference>
<evidence type="ECO:0000256" key="2">
    <source>
        <dbReference type="ARBA" id="ARBA00043974"/>
    </source>
</evidence>
<keyword evidence="5" id="KW-1185">Reference proteome</keyword>
<reference evidence="4" key="1">
    <citation type="submission" date="2023-06" db="EMBL/GenBank/DDBJ databases">
        <title>Reference genome for the Northern bat (Eptesicus nilssonii), a most northern bat species.</title>
        <authorList>
            <person name="Laine V.N."/>
            <person name="Pulliainen A.T."/>
            <person name="Lilley T.M."/>
        </authorList>
    </citation>
    <scope>NUCLEOTIDE SEQUENCE</scope>
    <source>
        <strain evidence="4">BLF_Eptnil</strain>
        <tissue evidence="4">Kidney</tissue>
    </source>
</reference>
<comment type="similarity">
    <text evidence="2">Belongs to the POMP/UMP1 family.</text>
</comment>
<dbReference type="AlphaFoldDB" id="A0AA40LHU9"/>
<dbReference type="PANTHER" id="PTHR12828">
    <property type="entry name" value="PROTEASOME MATURATION PROTEIN UMP1"/>
    <property type="match status" value="1"/>
</dbReference>
<proteinExistence type="inferred from homology"/>
<feature type="compositionally biased region" description="Polar residues" evidence="3">
    <location>
        <begin position="1"/>
        <end position="33"/>
    </location>
</feature>
<dbReference type="Proteomes" id="UP001177744">
    <property type="component" value="Unassembled WGS sequence"/>
</dbReference>
<sequence>MATSYSGSYGNDQAVQSSKSHSGKQFKNTFQTQDKIRRQSALEAAPVRHHLLRPPSFSLTLYIKGLQCTPSFDPVNSLTELRGCSQSELKMNTRGPASRLKDSIPVTELSANGPSESHDLLRKGFPCVKNELLPTHPLELSEKISSSTKMK</sequence>
<organism evidence="4 5">
    <name type="scientific">Cnephaeus nilssonii</name>
    <name type="common">Northern bat</name>
    <name type="synonym">Eptesicus nilssonii</name>
    <dbReference type="NCBI Taxonomy" id="3371016"/>
    <lineage>
        <taxon>Eukaryota</taxon>
        <taxon>Metazoa</taxon>
        <taxon>Chordata</taxon>
        <taxon>Craniata</taxon>
        <taxon>Vertebrata</taxon>
        <taxon>Euteleostomi</taxon>
        <taxon>Mammalia</taxon>
        <taxon>Eutheria</taxon>
        <taxon>Laurasiatheria</taxon>
        <taxon>Chiroptera</taxon>
        <taxon>Yangochiroptera</taxon>
        <taxon>Vespertilionidae</taxon>
        <taxon>Cnephaeus</taxon>
    </lineage>
</organism>
<dbReference type="GO" id="GO:0043248">
    <property type="term" value="P:proteasome assembly"/>
    <property type="evidence" value="ECO:0007669"/>
    <property type="project" value="InterPro"/>
</dbReference>
<evidence type="ECO:0000313" key="4">
    <source>
        <dbReference type="EMBL" id="KAK1334156.1"/>
    </source>
</evidence>
<dbReference type="GO" id="GO:0005737">
    <property type="term" value="C:cytoplasm"/>
    <property type="evidence" value="ECO:0007669"/>
    <property type="project" value="TreeGrafter"/>
</dbReference>
<protein>
    <submittedName>
        <fullName evidence="4">Uncharacterized protein</fullName>
    </submittedName>
</protein>
<evidence type="ECO:0000313" key="5">
    <source>
        <dbReference type="Proteomes" id="UP001177744"/>
    </source>
</evidence>